<dbReference type="EMBL" id="JAMQGM010000025">
    <property type="protein sequence ID" value="MCM2578061.1"/>
    <property type="molecule type" value="Genomic_DNA"/>
</dbReference>
<keyword evidence="1" id="KW-0732">Signal</keyword>
<keyword evidence="3" id="KW-1185">Reference proteome</keyword>
<gene>
    <name evidence="2" type="ORF">M1E25_11950</name>
</gene>
<feature type="chain" id="PRO_5045371123" evidence="1">
    <location>
        <begin position="29"/>
        <end position="124"/>
    </location>
</feature>
<protein>
    <submittedName>
        <fullName evidence="2">Peptidase inhibitor family I36 protein</fullName>
    </submittedName>
</protein>
<proteinExistence type="predicted"/>
<organism evidence="2 3">
    <name type="scientific">Streptomyces meridianus</name>
    <dbReference type="NCBI Taxonomy" id="2938945"/>
    <lineage>
        <taxon>Bacteria</taxon>
        <taxon>Bacillati</taxon>
        <taxon>Actinomycetota</taxon>
        <taxon>Actinomycetes</taxon>
        <taxon>Kitasatosporales</taxon>
        <taxon>Streptomycetaceae</taxon>
        <taxon>Streptomyces</taxon>
    </lineage>
</organism>
<comment type="caution">
    <text evidence="2">The sequence shown here is derived from an EMBL/GenBank/DDBJ whole genome shotgun (WGS) entry which is preliminary data.</text>
</comment>
<dbReference type="Proteomes" id="UP001167160">
    <property type="component" value="Unassembled WGS sequence"/>
</dbReference>
<dbReference type="Pfam" id="PF03995">
    <property type="entry name" value="Inhibitor_I36"/>
    <property type="match status" value="1"/>
</dbReference>
<accession>A0ABT0X6A5</accession>
<evidence type="ECO:0000256" key="1">
    <source>
        <dbReference type="SAM" id="SignalP"/>
    </source>
</evidence>
<feature type="signal peptide" evidence="1">
    <location>
        <begin position="1"/>
        <end position="28"/>
    </location>
</feature>
<dbReference type="RefSeq" id="WP_251413897.1">
    <property type="nucleotide sequence ID" value="NZ_JAMQGM010000025.1"/>
</dbReference>
<name>A0ABT0X6A5_9ACTN</name>
<reference evidence="2" key="1">
    <citation type="journal article" date="2023" name="Int. J. Syst. Evol. Microbiol.">
        <title>Streptomyces meridianus sp. nov. isolated from brackish water of the Tagus estuary in Alcochete, Portugal.</title>
        <authorList>
            <person name="Santos J.D.N."/>
            <person name="Klimek D."/>
            <person name="Calusinska M."/>
            <person name="Lobo Da Cunha A."/>
            <person name="Catita J."/>
            <person name="Goncalves H."/>
            <person name="Gonzalez I."/>
            <person name="Reyes F."/>
            <person name="Lage O.M."/>
        </authorList>
    </citation>
    <scope>NUCLEOTIDE SEQUENCE</scope>
    <source>
        <strain evidence="2">MTZ3.1</strain>
    </source>
</reference>
<sequence length="124" mass="13267">MSRYRTFAASLAASAAAVVLAGAGPAGAAQRLGDCAAGQLCLWPEPEFRGSPRIHELHRTGTQECVALPRGSAGNAFANRTGRPVTVYQDPECGETGEFDTYPGDGTWVPRTAYQVRAVKFWEH</sequence>
<evidence type="ECO:0000313" key="3">
    <source>
        <dbReference type="Proteomes" id="UP001167160"/>
    </source>
</evidence>
<evidence type="ECO:0000313" key="2">
    <source>
        <dbReference type="EMBL" id="MCM2578061.1"/>
    </source>
</evidence>